<dbReference type="Gramene" id="ERM95216">
    <property type="protein sequence ID" value="ERM95216"/>
    <property type="gene ID" value="AMTR_s00009p00267290"/>
</dbReference>
<accession>W1NIE6</accession>
<dbReference type="EMBL" id="KI397501">
    <property type="protein sequence ID" value="ERM95216.1"/>
    <property type="molecule type" value="Genomic_DNA"/>
</dbReference>
<evidence type="ECO:0000313" key="2">
    <source>
        <dbReference type="Proteomes" id="UP000017836"/>
    </source>
</evidence>
<gene>
    <name evidence="1" type="ORF">AMTR_s00009p00267290</name>
</gene>
<organism evidence="1 2">
    <name type="scientific">Amborella trichopoda</name>
    <dbReference type="NCBI Taxonomy" id="13333"/>
    <lineage>
        <taxon>Eukaryota</taxon>
        <taxon>Viridiplantae</taxon>
        <taxon>Streptophyta</taxon>
        <taxon>Embryophyta</taxon>
        <taxon>Tracheophyta</taxon>
        <taxon>Spermatophyta</taxon>
        <taxon>Magnoliopsida</taxon>
        <taxon>Amborellales</taxon>
        <taxon>Amborellaceae</taxon>
        <taxon>Amborella</taxon>
    </lineage>
</organism>
<protein>
    <submittedName>
        <fullName evidence="1">Uncharacterized protein</fullName>
    </submittedName>
</protein>
<dbReference type="AlphaFoldDB" id="W1NIE6"/>
<dbReference type="HOGENOM" id="CLU_1909472_0_0_1"/>
<proteinExistence type="predicted"/>
<name>W1NIE6_AMBTC</name>
<evidence type="ECO:0000313" key="1">
    <source>
        <dbReference type="EMBL" id="ERM95216.1"/>
    </source>
</evidence>
<sequence length="133" mass="15060">MARREFTSYMMNDLKPILESFEVMHTMEANLKPVGNSCPKGGGSAKLRHPPWPKTVGELCTLLVIEEKARKAQQQGQPQLYIAVEDKKDQRRIQSSQSALFRGKNPDFKKNVGCFQCGNLEISNEIAGPRRRK</sequence>
<dbReference type="Proteomes" id="UP000017836">
    <property type="component" value="Unassembled WGS sequence"/>
</dbReference>
<keyword evidence="2" id="KW-1185">Reference proteome</keyword>
<reference evidence="2" key="1">
    <citation type="journal article" date="2013" name="Science">
        <title>The Amborella genome and the evolution of flowering plants.</title>
        <authorList>
            <consortium name="Amborella Genome Project"/>
        </authorList>
    </citation>
    <scope>NUCLEOTIDE SEQUENCE [LARGE SCALE GENOMIC DNA]</scope>
</reference>